<dbReference type="EMBL" id="PGFA01000003">
    <property type="protein sequence ID" value="PJJ52999.1"/>
    <property type="molecule type" value="Genomic_DNA"/>
</dbReference>
<sequence length="163" mass="17889">MEASAPFSARIELIGVNPYVLVPDPLLQALFAAAGKSKGPIPVQLTIDGHVFPQTLVKYAGQWRLYLNGPMRQAAGKEVGDTALFTLRHDPASRELAVHPRLSQALAENAAAAAVFNGLPASRRLEIVRYISFLKSEESVERNVQRAIRFLLGQERFIGRDTP</sequence>
<accession>A0A2M9B4Y3</accession>
<name>A0A2M9B4Y3_9BACT</name>
<dbReference type="InterPro" id="IPR037079">
    <property type="entry name" value="AF2212/PG0164-like_sf"/>
</dbReference>
<dbReference type="Gene3D" id="2.40.30.100">
    <property type="entry name" value="AF2212/PG0164-like"/>
    <property type="match status" value="1"/>
</dbReference>
<dbReference type="AlphaFoldDB" id="A0A2M9B4Y3"/>
<organism evidence="1 2">
    <name type="scientific">Hymenobacter chitinivorans DSM 11115</name>
    <dbReference type="NCBI Taxonomy" id="1121954"/>
    <lineage>
        <taxon>Bacteria</taxon>
        <taxon>Pseudomonadati</taxon>
        <taxon>Bacteroidota</taxon>
        <taxon>Cytophagia</taxon>
        <taxon>Cytophagales</taxon>
        <taxon>Hymenobacteraceae</taxon>
        <taxon>Hymenobacter</taxon>
    </lineage>
</organism>
<evidence type="ECO:0000313" key="2">
    <source>
        <dbReference type="Proteomes" id="UP000228535"/>
    </source>
</evidence>
<keyword evidence="2" id="KW-1185">Reference proteome</keyword>
<dbReference type="InterPro" id="IPR015018">
    <property type="entry name" value="DUF1905"/>
</dbReference>
<dbReference type="RefSeq" id="WP_100337910.1">
    <property type="nucleotide sequence ID" value="NZ_PGFA01000003.1"/>
</dbReference>
<gene>
    <name evidence="1" type="ORF">CLV45_3657</name>
</gene>
<proteinExistence type="predicted"/>
<dbReference type="SUPFAM" id="SSF141694">
    <property type="entry name" value="AF2212/PG0164-like"/>
    <property type="match status" value="1"/>
</dbReference>
<dbReference type="Pfam" id="PF08922">
    <property type="entry name" value="DUF1905"/>
    <property type="match status" value="1"/>
</dbReference>
<reference evidence="1 2" key="1">
    <citation type="submission" date="2017-11" db="EMBL/GenBank/DDBJ databases">
        <title>Genomic Encyclopedia of Archaeal and Bacterial Type Strains, Phase II (KMG-II): From Individual Species to Whole Genera.</title>
        <authorList>
            <person name="Goeker M."/>
        </authorList>
    </citation>
    <scope>NUCLEOTIDE SEQUENCE [LARGE SCALE GENOMIC DNA]</scope>
    <source>
        <strain evidence="1 2">DSM 11115</strain>
    </source>
</reference>
<evidence type="ECO:0000313" key="1">
    <source>
        <dbReference type="EMBL" id="PJJ52999.1"/>
    </source>
</evidence>
<dbReference type="Pfam" id="PF13376">
    <property type="entry name" value="OmdA"/>
    <property type="match status" value="1"/>
</dbReference>
<comment type="caution">
    <text evidence="1">The sequence shown here is derived from an EMBL/GenBank/DDBJ whole genome shotgun (WGS) entry which is preliminary data.</text>
</comment>
<protein>
    <submittedName>
        <fullName evidence="1">Bacteriocin resistance YdeI/OmpD-like protein</fullName>
    </submittedName>
</protein>
<dbReference type="Proteomes" id="UP000228535">
    <property type="component" value="Unassembled WGS sequence"/>
</dbReference>
<dbReference type="OrthoDB" id="2243618at2"/>